<dbReference type="PANTHER" id="PTHR23515">
    <property type="entry name" value="HIGH-AFFINITY NITRATE TRANSPORTER 2.3"/>
    <property type="match status" value="1"/>
</dbReference>
<dbReference type="Gene3D" id="1.20.1250.20">
    <property type="entry name" value="MFS general substrate transporter like domains"/>
    <property type="match status" value="1"/>
</dbReference>
<dbReference type="InterPro" id="IPR044772">
    <property type="entry name" value="NO3_transporter"/>
</dbReference>
<keyword evidence="3 5" id="KW-1133">Transmembrane helix</keyword>
<dbReference type="Proteomes" id="UP000289738">
    <property type="component" value="Chromosome B10"/>
</dbReference>
<keyword evidence="4 5" id="KW-0472">Membrane</keyword>
<sequence>MRHGSMSLADEKRILRNINTRQRDADKFQSLEVLRNTHAMTLRSEDLLRQRLGSCDVITKCASILGVSMFKLIKLGEEKKRNLQLYSLSVSATALLPRSRCVYVCLYGFMVPAGQAYTKALEVARNINEKRHPHHSSTASLATILSILTLKNDFKQLEDFADMSLTSSMAIKIYCSMISKKLNTAEYFCDRFNLKLHTAGIIAASFGLANLFSRPGGGFISDAVSKRFGMRGRLWALWLCQTFAGVLCIILGLVGSLSVSVVVMIIFSVFVLATCGMTFGIVPFVSRRGWIRSFLGSSDCDFPIRTLARGY</sequence>
<evidence type="ECO:0000256" key="2">
    <source>
        <dbReference type="ARBA" id="ARBA00022692"/>
    </source>
</evidence>
<keyword evidence="2 5" id="KW-0812">Transmembrane</keyword>
<evidence type="ECO:0000256" key="1">
    <source>
        <dbReference type="ARBA" id="ARBA00004141"/>
    </source>
</evidence>
<evidence type="ECO:0000313" key="6">
    <source>
        <dbReference type="EMBL" id="RYQ83526.1"/>
    </source>
</evidence>
<dbReference type="GO" id="GO:0016020">
    <property type="term" value="C:membrane"/>
    <property type="evidence" value="ECO:0007669"/>
    <property type="project" value="UniProtKB-SubCell"/>
</dbReference>
<reference evidence="6 7" key="1">
    <citation type="submission" date="2019-01" db="EMBL/GenBank/DDBJ databases">
        <title>Sequencing of cultivated peanut Arachis hypogaea provides insights into genome evolution and oil improvement.</title>
        <authorList>
            <person name="Chen X."/>
        </authorList>
    </citation>
    <scope>NUCLEOTIDE SEQUENCE [LARGE SCALE GENOMIC DNA]</scope>
    <source>
        <strain evidence="7">cv. Fuhuasheng</strain>
        <tissue evidence="6">Leaves</tissue>
    </source>
</reference>
<protein>
    <recommendedName>
        <fullName evidence="8">Major facilitator superfamily (MFS) profile domain-containing protein</fullName>
    </recommendedName>
</protein>
<comment type="subcellular location">
    <subcellularLocation>
        <location evidence="1">Membrane</location>
        <topology evidence="1">Multi-pass membrane protein</topology>
    </subcellularLocation>
</comment>
<dbReference type="AlphaFoldDB" id="A0A444X1D0"/>
<dbReference type="SUPFAM" id="SSF103473">
    <property type="entry name" value="MFS general substrate transporter"/>
    <property type="match status" value="1"/>
</dbReference>
<dbReference type="InterPro" id="IPR036259">
    <property type="entry name" value="MFS_trans_sf"/>
</dbReference>
<keyword evidence="7" id="KW-1185">Reference proteome</keyword>
<feature type="transmembrane region" description="Helical" evidence="5">
    <location>
        <begin position="235"/>
        <end position="255"/>
    </location>
</feature>
<accession>A0A444X1D0</accession>
<evidence type="ECO:0000313" key="7">
    <source>
        <dbReference type="Proteomes" id="UP000289738"/>
    </source>
</evidence>
<evidence type="ECO:0000256" key="5">
    <source>
        <dbReference type="SAM" id="Phobius"/>
    </source>
</evidence>
<feature type="transmembrane region" description="Helical" evidence="5">
    <location>
        <begin position="261"/>
        <end position="285"/>
    </location>
</feature>
<gene>
    <name evidence="6" type="ORF">Ahy_B10g102237</name>
</gene>
<dbReference type="EMBL" id="SDMP01000020">
    <property type="protein sequence ID" value="RYQ83526.1"/>
    <property type="molecule type" value="Genomic_DNA"/>
</dbReference>
<proteinExistence type="predicted"/>
<comment type="caution">
    <text evidence="6">The sequence shown here is derived from an EMBL/GenBank/DDBJ whole genome shotgun (WGS) entry which is preliminary data.</text>
</comment>
<organism evidence="6 7">
    <name type="scientific">Arachis hypogaea</name>
    <name type="common">Peanut</name>
    <dbReference type="NCBI Taxonomy" id="3818"/>
    <lineage>
        <taxon>Eukaryota</taxon>
        <taxon>Viridiplantae</taxon>
        <taxon>Streptophyta</taxon>
        <taxon>Embryophyta</taxon>
        <taxon>Tracheophyta</taxon>
        <taxon>Spermatophyta</taxon>
        <taxon>Magnoliopsida</taxon>
        <taxon>eudicotyledons</taxon>
        <taxon>Gunneridae</taxon>
        <taxon>Pentapetalae</taxon>
        <taxon>rosids</taxon>
        <taxon>fabids</taxon>
        <taxon>Fabales</taxon>
        <taxon>Fabaceae</taxon>
        <taxon>Papilionoideae</taxon>
        <taxon>50 kb inversion clade</taxon>
        <taxon>dalbergioids sensu lato</taxon>
        <taxon>Dalbergieae</taxon>
        <taxon>Pterocarpus clade</taxon>
        <taxon>Arachis</taxon>
    </lineage>
</organism>
<name>A0A444X1D0_ARAHY</name>
<evidence type="ECO:0000256" key="4">
    <source>
        <dbReference type="ARBA" id="ARBA00023136"/>
    </source>
</evidence>
<evidence type="ECO:0000256" key="3">
    <source>
        <dbReference type="ARBA" id="ARBA00022989"/>
    </source>
</evidence>
<dbReference type="GO" id="GO:0015112">
    <property type="term" value="F:nitrate transmembrane transporter activity"/>
    <property type="evidence" value="ECO:0007669"/>
    <property type="project" value="InterPro"/>
</dbReference>
<dbReference type="STRING" id="3818.A0A444X1D0"/>
<evidence type="ECO:0008006" key="8">
    <source>
        <dbReference type="Google" id="ProtNLM"/>
    </source>
</evidence>